<dbReference type="EMBL" id="CAJVCH010278517">
    <property type="protein sequence ID" value="CAG7734908.1"/>
    <property type="molecule type" value="Genomic_DNA"/>
</dbReference>
<accession>A0A8J2KES7</accession>
<sequence length="13" mass="1330">DILIGTNVASLLT</sequence>
<comment type="caution">
    <text evidence="1">The sequence shown here is derived from an EMBL/GenBank/DDBJ whole genome shotgun (WGS) entry which is preliminary data.</text>
</comment>
<proteinExistence type="predicted"/>
<reference evidence="1" key="1">
    <citation type="submission" date="2021-06" db="EMBL/GenBank/DDBJ databases">
        <authorList>
            <person name="Hodson N. C."/>
            <person name="Mongue J. A."/>
            <person name="Jaron S. K."/>
        </authorList>
    </citation>
    <scope>NUCLEOTIDE SEQUENCE</scope>
</reference>
<gene>
    <name evidence="1" type="ORF">AFUS01_LOCUS23270</name>
</gene>
<evidence type="ECO:0000313" key="1">
    <source>
        <dbReference type="EMBL" id="CAG7734908.1"/>
    </source>
</evidence>
<organism evidence="1 2">
    <name type="scientific">Allacma fusca</name>
    <dbReference type="NCBI Taxonomy" id="39272"/>
    <lineage>
        <taxon>Eukaryota</taxon>
        <taxon>Metazoa</taxon>
        <taxon>Ecdysozoa</taxon>
        <taxon>Arthropoda</taxon>
        <taxon>Hexapoda</taxon>
        <taxon>Collembola</taxon>
        <taxon>Symphypleona</taxon>
        <taxon>Sminthuridae</taxon>
        <taxon>Allacma</taxon>
    </lineage>
</organism>
<protein>
    <submittedName>
        <fullName evidence="1">Uncharacterized protein</fullName>
    </submittedName>
</protein>
<evidence type="ECO:0000313" key="2">
    <source>
        <dbReference type="Proteomes" id="UP000708208"/>
    </source>
</evidence>
<keyword evidence="2" id="KW-1185">Reference proteome</keyword>
<name>A0A8J2KES7_9HEXA</name>
<dbReference type="Proteomes" id="UP000708208">
    <property type="component" value="Unassembled WGS sequence"/>
</dbReference>
<feature type="non-terminal residue" evidence="1">
    <location>
        <position position="1"/>
    </location>
</feature>